<dbReference type="Pfam" id="PF07676">
    <property type="entry name" value="PD40"/>
    <property type="match status" value="5"/>
</dbReference>
<comment type="similarity">
    <text evidence="2 5">Belongs to the TolB family.</text>
</comment>
<dbReference type="NCBIfam" id="TIGR02800">
    <property type="entry name" value="propeller_TolB"/>
    <property type="match status" value="1"/>
</dbReference>
<evidence type="ECO:0000256" key="4">
    <source>
        <dbReference type="ARBA" id="ARBA00022764"/>
    </source>
</evidence>
<dbReference type="GO" id="GO:0042597">
    <property type="term" value="C:periplasmic space"/>
    <property type="evidence" value="ECO:0007669"/>
    <property type="project" value="UniProtKB-SubCell"/>
</dbReference>
<dbReference type="InterPro" id="IPR011659">
    <property type="entry name" value="WD40"/>
</dbReference>
<accession>A0A2Z2NVS1</accession>
<dbReference type="AlphaFoldDB" id="A0A2Z2NVS1"/>
<protein>
    <recommendedName>
        <fullName evidence="5">Tol-Pal system protein TolB</fullName>
    </recommendedName>
</protein>
<dbReference type="PANTHER" id="PTHR36842:SF1">
    <property type="entry name" value="PROTEIN TOLB"/>
    <property type="match status" value="1"/>
</dbReference>
<dbReference type="SUPFAM" id="SSF69304">
    <property type="entry name" value="Tricorn protease N-terminal domain"/>
    <property type="match status" value="1"/>
</dbReference>
<keyword evidence="4 5" id="KW-0574">Periplasm</keyword>
<dbReference type="HAMAP" id="MF_00671">
    <property type="entry name" value="TolB"/>
    <property type="match status" value="1"/>
</dbReference>
<keyword evidence="5" id="KW-0131">Cell cycle</keyword>
<sequence>MQTLDTKDLYYKARMSEFLSMIRTLALKPASGVLLRPVAGLASRLCRKVCGVKRLSAARPLASGALAALLLSSVLVAPAQAVIEIEITQGGENAIPIAIVPFGWSGTGEVPEDVAAIVDADLHRSGNFAPLNRDDLVAKPVSGDVPRYANWRLSGADFLLIGGIRPAGDGYVVEFQLYDVLQQSLMTGFNFQVTDQTLRSAAHQISDEVYEEILGIPGAFNTQISFVSVSGSVGDGDRRYLLQLADADGENPQTMLDSPRPILSPAWAPDGIRIAYVSFENRTQSAIYIQDREKGSRIKMPPRTGINGAPSWSPDGERLAVTLSFEGNADIYVLQIDSGEFRRVTDSDAIDTEAVWRDDETLIFTSDRSGGPQLYEVSARGGRANRITFEGKYNASATVSPDGSSVAFVHGAGAGFQIGLLDRASGLFQTLTQGTLDESPSFSPNGQMIIYATEKNGRGTLGAVSLDGSVVQSLSLNDGGSVREPAWSPYSK</sequence>
<gene>
    <name evidence="5 7" type="primary">tolB</name>
    <name evidence="7" type="ORF">IMCC3135_27565</name>
</gene>
<feature type="domain" description="TolB N-terminal" evidence="6">
    <location>
        <begin position="84"/>
        <end position="184"/>
    </location>
</feature>
<evidence type="ECO:0000313" key="8">
    <source>
        <dbReference type="Proteomes" id="UP000250079"/>
    </source>
</evidence>
<dbReference type="InterPro" id="IPR011042">
    <property type="entry name" value="6-blade_b-propeller_TolB-like"/>
</dbReference>
<organism evidence="7 8">
    <name type="scientific">Granulosicoccus antarcticus IMCC3135</name>
    <dbReference type="NCBI Taxonomy" id="1192854"/>
    <lineage>
        <taxon>Bacteria</taxon>
        <taxon>Pseudomonadati</taxon>
        <taxon>Pseudomonadota</taxon>
        <taxon>Gammaproteobacteria</taxon>
        <taxon>Chromatiales</taxon>
        <taxon>Granulosicoccaceae</taxon>
        <taxon>Granulosicoccus</taxon>
    </lineage>
</organism>
<comment type="subunit">
    <text evidence="5">The Tol-Pal system is composed of five core proteins: the inner membrane proteins TolA, TolQ and TolR, the periplasmic protein TolB and the outer membrane protein Pal. They form a network linking the inner and outer membranes and the peptidoglycan layer.</text>
</comment>
<dbReference type="InterPro" id="IPR014167">
    <property type="entry name" value="Tol-Pal_TolB"/>
</dbReference>
<dbReference type="InterPro" id="IPR007195">
    <property type="entry name" value="TolB_N"/>
</dbReference>
<evidence type="ECO:0000256" key="2">
    <source>
        <dbReference type="ARBA" id="ARBA00009820"/>
    </source>
</evidence>
<dbReference type="Gene3D" id="2.120.10.30">
    <property type="entry name" value="TolB, C-terminal domain"/>
    <property type="match status" value="1"/>
</dbReference>
<proteinExistence type="inferred from homology"/>
<dbReference type="PANTHER" id="PTHR36842">
    <property type="entry name" value="PROTEIN TOLB HOMOLOG"/>
    <property type="match status" value="1"/>
</dbReference>
<dbReference type="Pfam" id="PF04052">
    <property type="entry name" value="TolB_N"/>
    <property type="match status" value="1"/>
</dbReference>
<comment type="subcellular location">
    <subcellularLocation>
        <location evidence="1 5">Periplasm</location>
    </subcellularLocation>
</comment>
<evidence type="ECO:0000256" key="3">
    <source>
        <dbReference type="ARBA" id="ARBA00022729"/>
    </source>
</evidence>
<evidence type="ECO:0000256" key="1">
    <source>
        <dbReference type="ARBA" id="ARBA00004418"/>
    </source>
</evidence>
<dbReference type="GO" id="GO:0051301">
    <property type="term" value="P:cell division"/>
    <property type="evidence" value="ECO:0007669"/>
    <property type="project" value="UniProtKB-UniRule"/>
</dbReference>
<reference evidence="7 8" key="1">
    <citation type="submission" date="2016-12" db="EMBL/GenBank/DDBJ databases">
        <authorList>
            <person name="Song W.-J."/>
            <person name="Kurnit D.M."/>
        </authorList>
    </citation>
    <scope>NUCLEOTIDE SEQUENCE [LARGE SCALE GENOMIC DNA]</scope>
    <source>
        <strain evidence="7 8">IMCC3135</strain>
    </source>
</reference>
<comment type="function">
    <text evidence="5">Part of the Tol-Pal system, which plays a role in outer membrane invagination during cell division and is important for maintaining outer membrane integrity.</text>
</comment>
<dbReference type="SUPFAM" id="SSF52964">
    <property type="entry name" value="TolB, N-terminal domain"/>
    <property type="match status" value="1"/>
</dbReference>
<keyword evidence="3 5" id="KW-0732">Signal</keyword>
<name>A0A2Z2NVS1_9GAMM</name>
<dbReference type="EMBL" id="CP018632">
    <property type="protein sequence ID" value="ASJ75566.1"/>
    <property type="molecule type" value="Genomic_DNA"/>
</dbReference>
<dbReference type="Proteomes" id="UP000250079">
    <property type="component" value="Chromosome"/>
</dbReference>
<dbReference type="GO" id="GO:0017038">
    <property type="term" value="P:protein import"/>
    <property type="evidence" value="ECO:0007669"/>
    <property type="project" value="InterPro"/>
</dbReference>
<keyword evidence="8" id="KW-1185">Reference proteome</keyword>
<evidence type="ECO:0000313" key="7">
    <source>
        <dbReference type="EMBL" id="ASJ75566.1"/>
    </source>
</evidence>
<keyword evidence="5" id="KW-0132">Cell division</keyword>
<dbReference type="KEGG" id="gai:IMCC3135_27565"/>
<evidence type="ECO:0000256" key="5">
    <source>
        <dbReference type="HAMAP-Rule" id="MF_00671"/>
    </source>
</evidence>
<dbReference type="Gene3D" id="3.40.50.10070">
    <property type="entry name" value="TolB, N-terminal domain"/>
    <property type="match status" value="1"/>
</dbReference>
<evidence type="ECO:0000259" key="6">
    <source>
        <dbReference type="Pfam" id="PF04052"/>
    </source>
</evidence>